<keyword evidence="4" id="KW-0969">Cilium</keyword>
<dbReference type="InterPro" id="IPR013783">
    <property type="entry name" value="Ig-like_fold"/>
</dbReference>
<evidence type="ECO:0000256" key="6">
    <source>
        <dbReference type="SAM" id="MobiDB-lite"/>
    </source>
</evidence>
<keyword evidence="11" id="KW-1185">Reference proteome</keyword>
<feature type="domain" description="Abnormal spindle-like microcephaly-associated protein ASH" evidence="8">
    <location>
        <begin position="738"/>
        <end position="823"/>
    </location>
</feature>
<feature type="signal peptide" evidence="7">
    <location>
        <begin position="1"/>
        <end position="19"/>
    </location>
</feature>
<dbReference type="RefSeq" id="WP_338281206.1">
    <property type="nucleotide sequence ID" value="NZ_BTTX01000007.1"/>
</dbReference>
<evidence type="ECO:0000256" key="3">
    <source>
        <dbReference type="ARBA" id="ARBA00022490"/>
    </source>
</evidence>
<dbReference type="PANTHER" id="PTHR46127:SF1">
    <property type="entry name" value="CILIA- AND FLAGELLA-ASSOCIATED PROTEIN 65"/>
    <property type="match status" value="1"/>
</dbReference>
<feature type="domain" description="HYDIN/VesB/CFA65-like Ig-like" evidence="9">
    <location>
        <begin position="843"/>
        <end position="942"/>
    </location>
</feature>
<evidence type="ECO:0000256" key="5">
    <source>
        <dbReference type="ARBA" id="ARBA00023273"/>
    </source>
</evidence>
<dbReference type="InterPro" id="IPR031549">
    <property type="entry name" value="ASH"/>
</dbReference>
<proteinExistence type="predicted"/>
<evidence type="ECO:0000313" key="10">
    <source>
        <dbReference type="EMBL" id="GMU10154.1"/>
    </source>
</evidence>
<feature type="domain" description="HYDIN/VesB/CFA65-like Ig-like" evidence="9">
    <location>
        <begin position="1502"/>
        <end position="1604"/>
    </location>
</feature>
<dbReference type="NCBIfam" id="NF012200">
    <property type="entry name" value="choice_anch_D"/>
    <property type="match status" value="10"/>
</dbReference>
<accession>A0ABQ6R2R6</accession>
<dbReference type="EMBL" id="BTTX01000007">
    <property type="protein sequence ID" value="GMU10154.1"/>
    <property type="molecule type" value="Genomic_DNA"/>
</dbReference>
<keyword evidence="3" id="KW-0963">Cytoplasm</keyword>
<keyword evidence="7" id="KW-0732">Signal</keyword>
<evidence type="ECO:0000256" key="2">
    <source>
        <dbReference type="ARBA" id="ARBA00004496"/>
    </source>
</evidence>
<keyword evidence="5" id="KW-0966">Cell projection</keyword>
<evidence type="ECO:0000256" key="1">
    <source>
        <dbReference type="ARBA" id="ARBA00004138"/>
    </source>
</evidence>
<reference evidence="10 11" key="1">
    <citation type="journal article" date="2024" name="Arch. Microbiol.">
        <title>Corallococcus caeni sp. nov., a novel myxobacterium isolated from activated sludge.</title>
        <authorList>
            <person name="Tomita S."/>
            <person name="Nakai R."/>
            <person name="Kuroda K."/>
            <person name="Kurashita H."/>
            <person name="Hatamoto M."/>
            <person name="Yamaguchi T."/>
            <person name="Narihiro T."/>
        </authorList>
    </citation>
    <scope>NUCLEOTIDE SEQUENCE [LARGE SCALE GENOMIC DNA]</scope>
    <source>
        <strain evidence="10 11">NO1</strain>
    </source>
</reference>
<feature type="chain" id="PRO_5047519658" description="Choice-of-anchor D domain-containing protein" evidence="7">
    <location>
        <begin position="20"/>
        <end position="2326"/>
    </location>
</feature>
<dbReference type="Gene3D" id="2.60.40.10">
    <property type="entry name" value="Immunoglobulins"/>
    <property type="match status" value="17"/>
</dbReference>
<feature type="domain" description="HYDIN/VesB/CFA65-like Ig-like" evidence="9">
    <location>
        <begin position="628"/>
        <end position="711"/>
    </location>
</feature>
<dbReference type="Proteomes" id="UP001342631">
    <property type="component" value="Unassembled WGS sequence"/>
</dbReference>
<evidence type="ECO:0000256" key="7">
    <source>
        <dbReference type="SAM" id="SignalP"/>
    </source>
</evidence>
<evidence type="ECO:0000259" key="8">
    <source>
        <dbReference type="Pfam" id="PF15780"/>
    </source>
</evidence>
<comment type="caution">
    <text evidence="10">The sequence shown here is derived from an EMBL/GenBank/DDBJ whole genome shotgun (WGS) entry which is preliminary data.</text>
</comment>
<protein>
    <recommendedName>
        <fullName evidence="12">Choice-of-anchor D domain-containing protein</fullName>
    </recommendedName>
</protein>
<dbReference type="Pfam" id="PF15780">
    <property type="entry name" value="ASH"/>
    <property type="match status" value="1"/>
</dbReference>
<dbReference type="InterPro" id="IPR052614">
    <property type="entry name" value="CFAP65"/>
</dbReference>
<evidence type="ECO:0000313" key="11">
    <source>
        <dbReference type="Proteomes" id="UP001342631"/>
    </source>
</evidence>
<dbReference type="Pfam" id="PF22544">
    <property type="entry name" value="HYDIN_VesB_CFA65-like_Ig"/>
    <property type="match status" value="4"/>
</dbReference>
<dbReference type="InterPro" id="IPR053879">
    <property type="entry name" value="HYDIN_VesB_CFA65-like_Ig"/>
</dbReference>
<gene>
    <name evidence="10" type="ORF">ASNO1_64080</name>
</gene>
<comment type="subcellular location">
    <subcellularLocation>
        <location evidence="1">Cell projection</location>
        <location evidence="1">Cilium</location>
    </subcellularLocation>
    <subcellularLocation>
        <location evidence="2">Cytoplasm</location>
    </subcellularLocation>
</comment>
<sequence>MQRILLILTASLCVLTACGPEEGTPNPASQRAAVARDAVGTATPLAARRPADGDDFTAGAPKASPTTQDPALELSADFIEFGDVGTCSAPLEDSTIQLFNKSTTESHTVVRVAVSGDFTFKGLHNGTSPCDLPCTLAASTAPGTTTGTTLKMAFKTALPGVHQGKLMLYTDDPAAPSLTVRLSGTGEGPLVLLDQTSIAFGAQPVSPPLPPTRLLTISNLGNADFIATPSAEAPFSVPNTLTIPASDTRTLVVTFNPTDRGAALGALRLTNGSACAAPPIVWLSGEALSPAKLVLPESGVLGFPATTVNTASATKEVKVTNGGDYPLEVFQQPLAANSSFEVTPPGASESYSILPGKSQTLTVTFRPAAAGAKSEDLLFTSNGEPPQSKLTLTGTAIAAPLGKLVLSRTIMSFPQTPFGSVSDRQEITLRNEGGSTLTVSSLGWQPQDPPLPFEVDTAAEFSLSPGQTQRLMVWFNPRAAGSASANLTFNNTGSTQPVLTLSGATPPVIPGKLVLSSNAIDFGSRDSCAATQEATVVLRNQSGSTRKIQSASITGGFSLVGLYKAPATACGYPCDVLPSTPANPNEVSVKVGFGQKQPGGFQGTLTLYTDDPELPSLTVALSGTAEGPLLVFEQPVVNFGRQVKDTESPQRQVTVINLGNKTFSNTPSATSPFKVVAAGPLIIAAGQSKQLTVTFKPTLRTQYTGTLTLADSSSSPLCPTPPTASLKGEGFIPATLALSRPSLNFLGTPVGATSAPQEVTVRNDGDELLSVTQLALEKNLHFQLEPSGGIDLAPGDSQILRVWFNPTPAAAGTVSDKLTFVGAGTDAPKLSLQGTATVVPAGKISLSSSFVTFPRTAVGNTSTAEEFTLTNTGGKPVTVTGLKFDHNLHFKVDPAGQFTLAPGQPKTLKVTFKPTAPGEALQDELAFETTDDPSAPKLTVSGSATPGTACIDLAPLSFSFTDQEAGGPVGEQKLVKVTNKGTVAVTVTPVVTQGAPHYTVSSTAPFTLEPASTGVDLFIKFKPLSDASGAVDGTLTFNTSPSTSPSCRTSVPLRGNARKTSLIVSPTSLDFGNWIVSDTPPTRLLTLKNPTNWPVKVNSVSPADLAPYTLPEIVSEGLTIAPNTTVSLTVTFAATTWGDSFSRTLTFDTDASEPVAPVSFTGKALAPELSLKDNPNNTLVFENAAPGGERLATVTLYNTGNHPLFLSDIAPDSPTKFFQVVDFLAQTVPVGGNTKVKLSFHPLTSVGDLETRLFFYTTNNRKLPPELILKGNSNGPNAIFGVSELNFQSSQVNVTRTDEKSLSLRNEVGASEALRVTSIRVLQSNSVFSVDPITSSEPVLSPGSTRLPPFKVSFRPTEVGTQYNATLEIEYRGVTSGLPTTRTFPLKGLGADAEVSSDRAKINFPATLKDATSVEELTISNPGLVDAYIESVTVYPSNGFLADVAGWPERLIKAGQSRKVTLKFNPVTTTGSYSSTLKVRLANTPLNATALEVELTGVASIAKLELSRNQINFGEVPRRTTRTQKVTLRNIGSARLTISSVQATEIFTVRSLSPSGTFPIVLEENKYEDIEISFRPETALPVSATLKVMSDSEQSTELPITVSGVGTMPLMVLPGGIPQFAPQAIDAEGPTQRVPVRNDGKADLVIASITVTGEFCLRPEPPPSPLPATCPTSLTGFTVKPSDTSAFFISAKPTARDERTSKLIIASNSETSPLSMDLKVNGVGSVSLPTGVVFGPVNFGTSLDKEVTVQNSGITPASVSVSFDPGVSEFTAVDQTLEVPAGSSAQLKLRFRPLGSTAGPRSAGARLVIQGGAQVPFTLEAIATSVRMAVTRKDGKAFDGTLDFGGTRVNANSDFISLRLTHVAPSTTASAGTDGGVDSDKGQLTIQDIAVEGVDSRVFVIEKPLKMPVILGRDGSMDLPIQFRPDAQRNFNAVLRITSDDSQAKILAVTLSGRGRTNQLSLSTPTLEFGARVAESSTSAVRSVRISNESLQPLQVAGLEIIGAAENSEPSHFNVESGPALPFTLAAQESKEIFVKYVPRPDVTSKAALLVVTSDLESPESQVSLSGRGLSTVFRALNRTLDFGTVRQSEPATAKVVLTNDTTQELVLMPPKVEGPQATNFVVVSPVLGAAGRALPQGDSLTLDLKYDTSVIGASKATLVVGTKDQERAALVALSGISVASFLTIEPFELDLGWVDIGATSTPRTVTLTNQSASPARLSVVENTNPAFEIDASALDAELAPGAQTTVGVIFRGQVGGPAEGTLKLRLRGETTAEATLTLKGQARTLGGTGGGCACGTSGDGGAAMALLLLLGLGLARQTRRARAED</sequence>
<evidence type="ECO:0008006" key="12">
    <source>
        <dbReference type="Google" id="ProtNLM"/>
    </source>
</evidence>
<organism evidence="10 11">
    <name type="scientific">Corallococcus caeni</name>
    <dbReference type="NCBI Taxonomy" id="3082388"/>
    <lineage>
        <taxon>Bacteria</taxon>
        <taxon>Pseudomonadati</taxon>
        <taxon>Myxococcota</taxon>
        <taxon>Myxococcia</taxon>
        <taxon>Myxococcales</taxon>
        <taxon>Cystobacterineae</taxon>
        <taxon>Myxococcaceae</taxon>
        <taxon>Corallococcus</taxon>
    </lineage>
</organism>
<evidence type="ECO:0000256" key="4">
    <source>
        <dbReference type="ARBA" id="ARBA00023069"/>
    </source>
</evidence>
<dbReference type="PANTHER" id="PTHR46127">
    <property type="entry name" value="CILIA- AND FLAGELLA-ASSOCIATED PROTEIN 65"/>
    <property type="match status" value="1"/>
</dbReference>
<feature type="domain" description="HYDIN/VesB/CFA65-like Ig-like" evidence="9">
    <location>
        <begin position="312"/>
        <end position="394"/>
    </location>
</feature>
<name>A0ABQ6R2R6_9BACT</name>
<dbReference type="PROSITE" id="PS51257">
    <property type="entry name" value="PROKAR_LIPOPROTEIN"/>
    <property type="match status" value="1"/>
</dbReference>
<feature type="region of interest" description="Disordered" evidence="6">
    <location>
        <begin position="44"/>
        <end position="69"/>
    </location>
</feature>
<evidence type="ECO:0000259" key="9">
    <source>
        <dbReference type="Pfam" id="PF22544"/>
    </source>
</evidence>